<dbReference type="Pfam" id="PF00474">
    <property type="entry name" value="SSF"/>
    <property type="match status" value="1"/>
</dbReference>
<feature type="transmembrane region" description="Helical" evidence="8">
    <location>
        <begin position="72"/>
        <end position="94"/>
    </location>
</feature>
<keyword evidence="4 8" id="KW-0812">Transmembrane</keyword>
<dbReference type="Gene3D" id="1.20.1730.10">
    <property type="entry name" value="Sodium/glucose cotransporter"/>
    <property type="match status" value="1"/>
</dbReference>
<dbReference type="InterPro" id="IPR038377">
    <property type="entry name" value="Na/Glc_symporter_sf"/>
</dbReference>
<feature type="transmembrane region" description="Helical" evidence="8">
    <location>
        <begin position="388"/>
        <end position="408"/>
    </location>
</feature>
<evidence type="ECO:0000256" key="2">
    <source>
        <dbReference type="ARBA" id="ARBA00006434"/>
    </source>
</evidence>
<keyword evidence="6 8" id="KW-0472">Membrane</keyword>
<evidence type="ECO:0000256" key="4">
    <source>
        <dbReference type="ARBA" id="ARBA00022692"/>
    </source>
</evidence>
<evidence type="ECO:0000256" key="5">
    <source>
        <dbReference type="ARBA" id="ARBA00022989"/>
    </source>
</evidence>
<accession>A0A1H1K2I1</accession>
<dbReference type="PANTHER" id="PTHR48086">
    <property type="entry name" value="SODIUM/PROLINE SYMPORTER-RELATED"/>
    <property type="match status" value="1"/>
</dbReference>
<feature type="transmembrane region" description="Helical" evidence="8">
    <location>
        <begin position="270"/>
        <end position="296"/>
    </location>
</feature>
<sequence length="491" mass="52778">MSALVIIAAVTLFALFLGVRARRGHDMSLEQWTVGGRSFGTAFVFLLMAGEIYTTFTFLGGSGFAYGKGAPVYYILAYGTLAYILSYWMLPPIWRYAKTHRLVSQPHFLRRKYESPALGTLVALVGVAALIPYLVLQLKGLGIIVATASYGAISSTAAIWIGAIVVTSYVIVSGVRGSAWNSVAKDLLILAIVLFLGIYLPLHYYGGIGAMFRTIDAARPGFLTFPARGSSVVWFQSTVLLTALGFFMWPHTFGSIFTAKDERIFRRNAAILPLYQLILLFVFFVGFAATLRVPGLKGADIDLSLFRLSLQTFDPWFVGVIGAAGILTALVPGSMILTSASTLLANDVYRGMVNRNASDASVAVIARFLVPVVALVAVAFTLNGGETIVALLLMGYSFVTQLFPAVLCSLFPHNRATRQGAFCGIVAGVAVVTLTTTLHWSVGHLMPFLPDALKDVNIGFLALAVNVIVFVIVSAVTQPSAAEQEKHASAH</sequence>
<feature type="transmembrane region" description="Helical" evidence="8">
    <location>
        <begin position="420"/>
        <end position="438"/>
    </location>
</feature>
<evidence type="ECO:0000313" key="9">
    <source>
        <dbReference type="EMBL" id="SDR56466.1"/>
    </source>
</evidence>
<evidence type="ECO:0000256" key="3">
    <source>
        <dbReference type="ARBA" id="ARBA00022448"/>
    </source>
</evidence>
<feature type="transmembrane region" description="Helical" evidence="8">
    <location>
        <begin position="458"/>
        <end position="477"/>
    </location>
</feature>
<feature type="transmembrane region" description="Helical" evidence="8">
    <location>
        <begin position="187"/>
        <end position="212"/>
    </location>
</feature>
<feature type="transmembrane region" description="Helical" evidence="8">
    <location>
        <begin position="316"/>
        <end position="339"/>
    </location>
</feature>
<dbReference type="AlphaFoldDB" id="A0A1H1K2I1"/>
<feature type="transmembrane region" description="Helical" evidence="8">
    <location>
        <begin position="115"/>
        <end position="136"/>
    </location>
</feature>
<proteinExistence type="inferred from homology"/>
<evidence type="ECO:0000256" key="1">
    <source>
        <dbReference type="ARBA" id="ARBA00004141"/>
    </source>
</evidence>
<reference evidence="10" key="1">
    <citation type="submission" date="2016-10" db="EMBL/GenBank/DDBJ databases">
        <authorList>
            <person name="Varghese N."/>
            <person name="Submissions S."/>
        </authorList>
    </citation>
    <scope>NUCLEOTIDE SEQUENCE [LARGE SCALE GENOMIC DNA]</scope>
    <source>
        <strain evidence="10">DUS833</strain>
    </source>
</reference>
<dbReference type="GO" id="GO:0022857">
    <property type="term" value="F:transmembrane transporter activity"/>
    <property type="evidence" value="ECO:0007669"/>
    <property type="project" value="InterPro"/>
</dbReference>
<dbReference type="PROSITE" id="PS50283">
    <property type="entry name" value="NA_SOLUT_SYMP_3"/>
    <property type="match status" value="1"/>
</dbReference>
<keyword evidence="3" id="KW-0813">Transport</keyword>
<dbReference type="Proteomes" id="UP000199365">
    <property type="component" value="Unassembled WGS sequence"/>
</dbReference>
<comment type="similarity">
    <text evidence="2 7">Belongs to the sodium:solute symporter (SSF) (TC 2.A.21) family.</text>
</comment>
<dbReference type="InterPro" id="IPR001734">
    <property type="entry name" value="Na/solute_symporter"/>
</dbReference>
<dbReference type="RefSeq" id="WP_090809888.1">
    <property type="nucleotide sequence ID" value="NZ_FNKX01000002.1"/>
</dbReference>
<protein>
    <submittedName>
        <fullName evidence="9">Solute:Na+ symporter, SSS family</fullName>
    </submittedName>
</protein>
<feature type="transmembrane region" description="Helical" evidence="8">
    <location>
        <begin position="360"/>
        <end position="382"/>
    </location>
</feature>
<feature type="transmembrane region" description="Helical" evidence="8">
    <location>
        <begin position="148"/>
        <end position="175"/>
    </location>
</feature>
<feature type="transmembrane region" description="Helical" evidence="8">
    <location>
        <begin position="232"/>
        <end position="249"/>
    </location>
</feature>
<dbReference type="InterPro" id="IPR050277">
    <property type="entry name" value="Sodium:Solute_Symporter"/>
</dbReference>
<organism evidence="9 10">
    <name type="scientific">Paraburkholderia tuberum</name>
    <dbReference type="NCBI Taxonomy" id="157910"/>
    <lineage>
        <taxon>Bacteria</taxon>
        <taxon>Pseudomonadati</taxon>
        <taxon>Pseudomonadota</taxon>
        <taxon>Betaproteobacteria</taxon>
        <taxon>Burkholderiales</taxon>
        <taxon>Burkholderiaceae</taxon>
        <taxon>Paraburkholderia</taxon>
    </lineage>
</organism>
<dbReference type="GO" id="GO:0005886">
    <property type="term" value="C:plasma membrane"/>
    <property type="evidence" value="ECO:0007669"/>
    <property type="project" value="TreeGrafter"/>
</dbReference>
<keyword evidence="5 8" id="KW-1133">Transmembrane helix</keyword>
<dbReference type="EMBL" id="FNKX01000002">
    <property type="protein sequence ID" value="SDR56466.1"/>
    <property type="molecule type" value="Genomic_DNA"/>
</dbReference>
<evidence type="ECO:0000256" key="6">
    <source>
        <dbReference type="ARBA" id="ARBA00023136"/>
    </source>
</evidence>
<gene>
    <name evidence="9" type="ORF">SAMN05445850_6392</name>
</gene>
<evidence type="ECO:0000313" key="10">
    <source>
        <dbReference type="Proteomes" id="UP000199365"/>
    </source>
</evidence>
<evidence type="ECO:0000256" key="8">
    <source>
        <dbReference type="SAM" id="Phobius"/>
    </source>
</evidence>
<dbReference type="STRING" id="157910.SAMN05445850_6392"/>
<comment type="subcellular location">
    <subcellularLocation>
        <location evidence="1">Membrane</location>
        <topology evidence="1">Multi-pass membrane protein</topology>
    </subcellularLocation>
</comment>
<keyword evidence="10" id="KW-1185">Reference proteome</keyword>
<dbReference type="PANTHER" id="PTHR48086:SF8">
    <property type="entry name" value="MONOCARBOXYLIC ACID PERMEASE"/>
    <property type="match status" value="1"/>
</dbReference>
<name>A0A1H1K2I1_9BURK</name>
<dbReference type="CDD" id="cd10322">
    <property type="entry name" value="SLC5sbd"/>
    <property type="match status" value="1"/>
</dbReference>
<evidence type="ECO:0000256" key="7">
    <source>
        <dbReference type="RuleBase" id="RU362091"/>
    </source>
</evidence>